<proteinExistence type="predicted"/>
<feature type="compositionally biased region" description="Low complexity" evidence="1">
    <location>
        <begin position="399"/>
        <end position="432"/>
    </location>
</feature>
<accession>A0AAN7TLG6</accession>
<reference evidence="2 3" key="1">
    <citation type="submission" date="2023-11" db="EMBL/GenBank/DDBJ databases">
        <title>Dfirmibasis_genome.</title>
        <authorList>
            <person name="Edelbroek B."/>
            <person name="Kjellin J."/>
            <person name="Jerlstrom-Hultqvist J."/>
            <person name="Soderbom F."/>
        </authorList>
    </citation>
    <scope>NUCLEOTIDE SEQUENCE [LARGE SCALE GENOMIC DNA]</scope>
    <source>
        <strain evidence="2 3">TNS-C-14</strain>
    </source>
</reference>
<feature type="region of interest" description="Disordered" evidence="1">
    <location>
        <begin position="388"/>
        <end position="432"/>
    </location>
</feature>
<name>A0AAN7TLG6_9MYCE</name>
<dbReference type="PANTHER" id="PTHR32423">
    <property type="entry name" value="SAP DOMAIN-CONTAINING PROTEIN-RELATED"/>
    <property type="match status" value="1"/>
</dbReference>
<dbReference type="AlphaFoldDB" id="A0AAN7TLG6"/>
<evidence type="ECO:0000256" key="1">
    <source>
        <dbReference type="SAM" id="MobiDB-lite"/>
    </source>
</evidence>
<protein>
    <submittedName>
        <fullName evidence="2">Uncharacterized protein</fullName>
    </submittedName>
</protein>
<dbReference type="PANTHER" id="PTHR32423:SF24">
    <property type="entry name" value="CCZ1_INTU_HSP4 FIRST LONGIN DOMAIN-CONTAINING PROTEIN-RELATED"/>
    <property type="match status" value="1"/>
</dbReference>
<evidence type="ECO:0000313" key="3">
    <source>
        <dbReference type="Proteomes" id="UP001344447"/>
    </source>
</evidence>
<evidence type="ECO:0000313" key="2">
    <source>
        <dbReference type="EMBL" id="KAK5575129.1"/>
    </source>
</evidence>
<dbReference type="Proteomes" id="UP001344447">
    <property type="component" value="Unassembled WGS sequence"/>
</dbReference>
<dbReference type="EMBL" id="JAVFKY010000006">
    <property type="protein sequence ID" value="KAK5575129.1"/>
    <property type="molecule type" value="Genomic_DNA"/>
</dbReference>
<comment type="caution">
    <text evidence="2">The sequence shown here is derived from an EMBL/GenBank/DDBJ whole genome shotgun (WGS) entry which is preliminary data.</text>
</comment>
<organism evidence="2 3">
    <name type="scientific">Dictyostelium firmibasis</name>
    <dbReference type="NCBI Taxonomy" id="79012"/>
    <lineage>
        <taxon>Eukaryota</taxon>
        <taxon>Amoebozoa</taxon>
        <taxon>Evosea</taxon>
        <taxon>Eumycetozoa</taxon>
        <taxon>Dictyostelia</taxon>
        <taxon>Dictyosteliales</taxon>
        <taxon>Dictyosteliaceae</taxon>
        <taxon>Dictyostelium</taxon>
    </lineage>
</organism>
<gene>
    <name evidence="2" type="ORF">RB653_010385</name>
</gene>
<sequence length="680" mass="78596">MEHKHEKLKKISKKKVTRFENSYLQDTIIILIIRNIIDYLLSNKIKNNLNIFSIKKLFLYNNEILTYSLVSNKWYNIISTIITNNIIENKSIGDWLLNPEITYFNHENNQNYNLKSSSIIYNDYKFGFINNLSNYYSPFCDIEPPNEIKLEIGKEKSLIKIQPNNIKKVLNGEDHSLLILNGFADYKKIKNNNNNNNNYEKIIINISNSVLPDNEEIIKFLSNSNSKLNLNNENVQVNINKIFIDEENQVFSKIQESVALKNKMNVNNLTIVGCREYDYDDDDDEESSELYESEFNDLKKLLLYLSPKHLKYSPNSCYPGSERFYHCDYSCLFNPEFNGSIISISIDYSDFVEPINLLRINELKNLKSISLPFLFHETFKIENFNQELKNSSDQEENDNSNSDSNNSSSSSSSSSSNSSYGSSSSEENQINNSSSYYGRKSLYKTIKHKDSIKQDWIDMINSIATTKSLKSITLKNYCKLFDTAKNTNLKEVELISSGIQTIIKSLPNLHCLKLIDIDPHINPSIVFSSLFSSTKDCKNNDNNSINTLIIKSSFLPISKTIINFLLRELLILPKKSTNENPVRNLKLIKKPIDQTTSQLIIDNIQYLEKNNLILNLYSLEFVIDIININQLIELLKSPTLQLIKEFNFIYMNNKDENFVNLLSSIKSNSINDKVINFIKL</sequence>
<keyword evidence="3" id="KW-1185">Reference proteome</keyword>